<comment type="caution">
    <text evidence="1">The sequence shown here is derived from an EMBL/GenBank/DDBJ whole genome shotgun (WGS) entry which is preliminary data.</text>
</comment>
<dbReference type="Proteomes" id="UP000185696">
    <property type="component" value="Unassembled WGS sequence"/>
</dbReference>
<dbReference type="AlphaFoldDB" id="A0A7Z0WDA8"/>
<dbReference type="EMBL" id="MSIF01000039">
    <property type="protein sequence ID" value="OLF04694.1"/>
    <property type="molecule type" value="Genomic_DNA"/>
</dbReference>
<keyword evidence="2" id="KW-1185">Reference proteome</keyword>
<name>A0A7Z0WDA8_9PSEU</name>
<evidence type="ECO:0000313" key="2">
    <source>
        <dbReference type="Proteomes" id="UP000185696"/>
    </source>
</evidence>
<accession>A0A7Z0WDA8</accession>
<proteinExistence type="predicted"/>
<dbReference type="RefSeq" id="WP_075138207.1">
    <property type="nucleotide sequence ID" value="NZ_MSIF01000039.1"/>
</dbReference>
<reference evidence="1 2" key="1">
    <citation type="submission" date="2016-12" db="EMBL/GenBank/DDBJ databases">
        <title>The draft genome sequence of Actinophytocola xinjiangensis.</title>
        <authorList>
            <person name="Wang W."/>
            <person name="Yuan L."/>
        </authorList>
    </citation>
    <scope>NUCLEOTIDE SEQUENCE [LARGE SCALE GENOMIC DNA]</scope>
    <source>
        <strain evidence="1 2">CGMCC 4.4663</strain>
    </source>
</reference>
<evidence type="ECO:0000313" key="1">
    <source>
        <dbReference type="EMBL" id="OLF04694.1"/>
    </source>
</evidence>
<sequence>MITNHPAPHRLRELATGRAAYEELLGWPVTVQVSRRELALVAGPDVSAMTMPTGLGALVRKELGVAMQHAPIVSTPDSRTWTFLTRPPELRLRTGVADELALAGVVFTPPGGHVALPRSPVGLPAIRTWQWVDPPTPGAALPPAYPVIAVTRRITARRHHDLGQRIGA</sequence>
<dbReference type="OrthoDB" id="4546644at2"/>
<evidence type="ECO:0008006" key="3">
    <source>
        <dbReference type="Google" id="ProtNLM"/>
    </source>
</evidence>
<gene>
    <name evidence="1" type="ORF">BLA60_39410</name>
</gene>
<protein>
    <recommendedName>
        <fullName evidence="3">DNA primase/polymerase bifunctional N-terminal domain-containing protein</fullName>
    </recommendedName>
</protein>
<organism evidence="1 2">
    <name type="scientific">Actinophytocola xinjiangensis</name>
    <dbReference type="NCBI Taxonomy" id="485602"/>
    <lineage>
        <taxon>Bacteria</taxon>
        <taxon>Bacillati</taxon>
        <taxon>Actinomycetota</taxon>
        <taxon>Actinomycetes</taxon>
        <taxon>Pseudonocardiales</taxon>
        <taxon>Pseudonocardiaceae</taxon>
    </lineage>
</organism>